<dbReference type="AlphaFoldDB" id="A0A2L0F1Q6"/>
<name>A0A2L0F1Q6_SORCE</name>
<gene>
    <name evidence="1" type="ORF">SOCE26_069480</name>
</gene>
<evidence type="ECO:0000313" key="1">
    <source>
        <dbReference type="EMBL" id="AUX45457.1"/>
    </source>
</evidence>
<protein>
    <submittedName>
        <fullName evidence="1">Uncharacterized protein</fullName>
    </submittedName>
</protein>
<accession>A0A2L0F1Q6</accession>
<dbReference type="EMBL" id="CP012673">
    <property type="protein sequence ID" value="AUX45457.1"/>
    <property type="molecule type" value="Genomic_DNA"/>
</dbReference>
<dbReference type="Proteomes" id="UP000238348">
    <property type="component" value="Chromosome"/>
</dbReference>
<sequence>MPRMCYTLPLAGHALRNVEGEGRFDLGFDDSA</sequence>
<organism evidence="1 2">
    <name type="scientific">Sorangium cellulosum</name>
    <name type="common">Polyangium cellulosum</name>
    <dbReference type="NCBI Taxonomy" id="56"/>
    <lineage>
        <taxon>Bacteria</taxon>
        <taxon>Pseudomonadati</taxon>
        <taxon>Myxococcota</taxon>
        <taxon>Polyangia</taxon>
        <taxon>Polyangiales</taxon>
        <taxon>Polyangiaceae</taxon>
        <taxon>Sorangium</taxon>
    </lineage>
</organism>
<proteinExistence type="predicted"/>
<reference evidence="1 2" key="1">
    <citation type="submission" date="2015-09" db="EMBL/GenBank/DDBJ databases">
        <title>Sorangium comparison.</title>
        <authorList>
            <person name="Zaburannyi N."/>
            <person name="Bunk B."/>
            <person name="Overmann J."/>
            <person name="Mueller R."/>
        </authorList>
    </citation>
    <scope>NUCLEOTIDE SEQUENCE [LARGE SCALE GENOMIC DNA]</scope>
    <source>
        <strain evidence="1 2">So ce26</strain>
    </source>
</reference>
<evidence type="ECO:0000313" key="2">
    <source>
        <dbReference type="Proteomes" id="UP000238348"/>
    </source>
</evidence>